<protein>
    <recommendedName>
        <fullName evidence="4">PspA/IM30 family protein</fullName>
    </recommendedName>
</protein>
<accession>A0A2S0NEM9</accession>
<evidence type="ECO:0000313" key="2">
    <source>
        <dbReference type="EMBL" id="AVO46612.1"/>
    </source>
</evidence>
<dbReference type="Proteomes" id="UP000237889">
    <property type="component" value="Chromosome"/>
</dbReference>
<dbReference type="AlphaFoldDB" id="A0A2S0NEM9"/>
<feature type="region of interest" description="Disordered" evidence="1">
    <location>
        <begin position="179"/>
        <end position="209"/>
    </location>
</feature>
<evidence type="ECO:0000313" key="3">
    <source>
        <dbReference type="Proteomes" id="UP000237889"/>
    </source>
</evidence>
<dbReference type="OrthoDB" id="7999550at2"/>
<feature type="compositionally biased region" description="Low complexity" evidence="1">
    <location>
        <begin position="184"/>
        <end position="195"/>
    </location>
</feature>
<evidence type="ECO:0008006" key="4">
    <source>
        <dbReference type="Google" id="ProtNLM"/>
    </source>
</evidence>
<name>A0A2S0NEM9_9HYPH</name>
<organism evidence="2 3">
    <name type="scientific">Phreatobacter cathodiphilus</name>
    <dbReference type="NCBI Taxonomy" id="1868589"/>
    <lineage>
        <taxon>Bacteria</taxon>
        <taxon>Pseudomonadati</taxon>
        <taxon>Pseudomonadota</taxon>
        <taxon>Alphaproteobacteria</taxon>
        <taxon>Hyphomicrobiales</taxon>
        <taxon>Phreatobacteraceae</taxon>
        <taxon>Phreatobacter</taxon>
    </lineage>
</organism>
<dbReference type="EMBL" id="CP027668">
    <property type="protein sequence ID" value="AVO46612.1"/>
    <property type="molecule type" value="Genomic_DNA"/>
</dbReference>
<proteinExistence type="predicted"/>
<gene>
    <name evidence="2" type="ORF">C6569_16960</name>
</gene>
<keyword evidence="3" id="KW-1185">Reference proteome</keyword>
<dbReference type="RefSeq" id="WP_106749982.1">
    <property type="nucleotide sequence ID" value="NZ_CP027668.1"/>
</dbReference>
<dbReference type="KEGG" id="phr:C6569_16960"/>
<sequence>MFKSMFRLMHGQLPVGAGCLDDRNALALIDHQARVATRDLALARRELAAAVASERSEAHRLRNLRSRMATLDGRAVAAVRAGFADMAEETAADIATIATDVLVGSQCLKVLVAEIERQKQRIADAELRLTRCDRGRRIVMAEKAVRALRERTTGRAEEDGQLLAEAEATLACLRRSQMQGLSTRAPAPRQPAALPGVFAGPPSQRRSPSAAEVLVGIRNRAMMASRVA</sequence>
<evidence type="ECO:0000256" key="1">
    <source>
        <dbReference type="SAM" id="MobiDB-lite"/>
    </source>
</evidence>
<reference evidence="2 3" key="1">
    <citation type="submission" date="2018-03" db="EMBL/GenBank/DDBJ databases">
        <title>Genome sequencing of Phreatobacter sp.</title>
        <authorList>
            <person name="Kim S.-J."/>
            <person name="Heo J."/>
            <person name="Kwon S.-W."/>
        </authorList>
    </citation>
    <scope>NUCLEOTIDE SEQUENCE [LARGE SCALE GENOMIC DNA]</scope>
    <source>
        <strain evidence="2 3">S-12</strain>
    </source>
</reference>
<dbReference type="PROSITE" id="PS51257">
    <property type="entry name" value="PROKAR_LIPOPROTEIN"/>
    <property type="match status" value="1"/>
</dbReference>